<comment type="caution">
    <text evidence="3">The sequence shown here is derived from an EMBL/GenBank/DDBJ whole genome shotgun (WGS) entry which is preliminary data.</text>
</comment>
<dbReference type="PANTHER" id="PTHR31048">
    <property type="entry name" value="OS03G0233200 PROTEIN"/>
    <property type="match status" value="1"/>
</dbReference>
<evidence type="ECO:0000313" key="4">
    <source>
        <dbReference type="Proteomes" id="UP000298416"/>
    </source>
</evidence>
<dbReference type="PROSITE" id="PS00316">
    <property type="entry name" value="THAUMATIN_1"/>
    <property type="match status" value="1"/>
</dbReference>
<dbReference type="SMART" id="SM00205">
    <property type="entry name" value="THN"/>
    <property type="match status" value="1"/>
</dbReference>
<sequence>MAGRSRLVLGQQAAVLLNGGGSVDANRRASVAAMAGRAQAPGADGFATNRCAAGAAVRAGTNADDSRDQAPRRLTWLWGGMATLVRASRGLVVFGQKVLITGDRVARRGGCERLPLVWWIPTDLLSRHTVVRVQAGQTVAPVGMEAAVGTCPADVQRVWPSRKAGMAAANPGGQAVERAVGEIRPRLMAGGHMVAVEQAIRRTTRETRHTHLQVMHFNQATTIKPSNENEVPLHLPPDCPLLSLSKAAGTAGARIWPRTGCSFDGAGRGRCQTGDCNGQLVCSGYGSPPNTLAEYALNQYQNLDFFDISVIDGFNVPMEFSPNSGGCSRGIRCTGDVNGQCPNQLRAPGGCNNPCTVYKTNEYCCNTGAPSSRGFSSRGAPMHTVIQRMTLQAPSPAPVGPTIGSSSAPEYEPHKFSVSLHTK</sequence>
<dbReference type="Pfam" id="PF00314">
    <property type="entry name" value="Thaumatin"/>
    <property type="match status" value="1"/>
</dbReference>
<dbReference type="PRINTS" id="PR00347">
    <property type="entry name" value="THAUMATIN"/>
</dbReference>
<dbReference type="PROSITE" id="PS51367">
    <property type="entry name" value="THAUMATIN_2"/>
    <property type="match status" value="1"/>
</dbReference>
<accession>A0A8X8X6S5</accession>
<evidence type="ECO:0000256" key="1">
    <source>
        <dbReference type="ARBA" id="ARBA00022729"/>
    </source>
</evidence>
<keyword evidence="4" id="KW-1185">Reference proteome</keyword>
<keyword evidence="1" id="KW-0732">Signal</keyword>
<dbReference type="AlphaFoldDB" id="A0A8X8X6S5"/>
<feature type="region of interest" description="Disordered" evidence="2">
    <location>
        <begin position="393"/>
        <end position="423"/>
    </location>
</feature>
<dbReference type="Gene3D" id="2.60.110.10">
    <property type="entry name" value="Thaumatin"/>
    <property type="match status" value="1"/>
</dbReference>
<evidence type="ECO:0000313" key="3">
    <source>
        <dbReference type="EMBL" id="KAG6406411.1"/>
    </source>
</evidence>
<protein>
    <submittedName>
        <fullName evidence="3">Uncharacterized protein</fullName>
    </submittedName>
</protein>
<dbReference type="SUPFAM" id="SSF49870">
    <property type="entry name" value="Osmotin, thaumatin-like protein"/>
    <property type="match status" value="1"/>
</dbReference>
<name>A0A8X8X6S5_SALSN</name>
<evidence type="ECO:0000256" key="2">
    <source>
        <dbReference type="SAM" id="MobiDB-lite"/>
    </source>
</evidence>
<dbReference type="EMBL" id="PNBA02000012">
    <property type="protein sequence ID" value="KAG6406411.1"/>
    <property type="molecule type" value="Genomic_DNA"/>
</dbReference>
<gene>
    <name evidence="3" type="ORF">SASPL_134011</name>
</gene>
<reference evidence="3" key="1">
    <citation type="submission" date="2018-01" db="EMBL/GenBank/DDBJ databases">
        <authorList>
            <person name="Mao J.F."/>
        </authorList>
    </citation>
    <scope>NUCLEOTIDE SEQUENCE</scope>
    <source>
        <strain evidence="3">Huo1</strain>
        <tissue evidence="3">Leaf</tissue>
    </source>
</reference>
<dbReference type="InterPro" id="IPR017949">
    <property type="entry name" value="Thaumatin_CS"/>
</dbReference>
<organism evidence="3">
    <name type="scientific">Salvia splendens</name>
    <name type="common">Scarlet sage</name>
    <dbReference type="NCBI Taxonomy" id="180675"/>
    <lineage>
        <taxon>Eukaryota</taxon>
        <taxon>Viridiplantae</taxon>
        <taxon>Streptophyta</taxon>
        <taxon>Embryophyta</taxon>
        <taxon>Tracheophyta</taxon>
        <taxon>Spermatophyta</taxon>
        <taxon>Magnoliopsida</taxon>
        <taxon>eudicotyledons</taxon>
        <taxon>Gunneridae</taxon>
        <taxon>Pentapetalae</taxon>
        <taxon>asterids</taxon>
        <taxon>lamiids</taxon>
        <taxon>Lamiales</taxon>
        <taxon>Lamiaceae</taxon>
        <taxon>Nepetoideae</taxon>
        <taxon>Mentheae</taxon>
        <taxon>Salviinae</taxon>
        <taxon>Salvia</taxon>
        <taxon>Salvia subgen. Calosphace</taxon>
        <taxon>core Calosphace</taxon>
    </lineage>
</organism>
<proteinExistence type="predicted"/>
<dbReference type="InterPro" id="IPR001938">
    <property type="entry name" value="Thaumatin"/>
</dbReference>
<reference evidence="3" key="2">
    <citation type="submission" date="2020-08" db="EMBL/GenBank/DDBJ databases">
        <title>Plant Genome Project.</title>
        <authorList>
            <person name="Zhang R.-G."/>
        </authorList>
    </citation>
    <scope>NUCLEOTIDE SEQUENCE</scope>
    <source>
        <strain evidence="3">Huo1</strain>
        <tissue evidence="3">Leaf</tissue>
    </source>
</reference>
<dbReference type="InterPro" id="IPR037176">
    <property type="entry name" value="Osmotin/thaumatin-like_sf"/>
</dbReference>
<dbReference type="Proteomes" id="UP000298416">
    <property type="component" value="Unassembled WGS sequence"/>
</dbReference>